<dbReference type="AlphaFoldDB" id="A0A5J5FV44"/>
<proteinExistence type="inferred from homology"/>
<dbReference type="Pfam" id="PF01648">
    <property type="entry name" value="ACPS"/>
    <property type="match status" value="1"/>
</dbReference>
<dbReference type="InterPro" id="IPR055066">
    <property type="entry name" value="AASDHPPT_N"/>
</dbReference>
<dbReference type="InterPro" id="IPR037143">
    <property type="entry name" value="4-PPantetheinyl_Trfase_dom_sf"/>
</dbReference>
<dbReference type="PANTHER" id="PTHR12215:SF10">
    <property type="entry name" value="L-AMINOADIPATE-SEMIALDEHYDE DEHYDROGENASE-PHOSPHOPANTETHEINYL TRANSFERASE"/>
    <property type="match status" value="1"/>
</dbReference>
<dbReference type="OrthoDB" id="9808281at2"/>
<accession>A0A5J5FV44</accession>
<dbReference type="RefSeq" id="WP_150436902.1">
    <property type="nucleotide sequence ID" value="NZ_VYKJ01000013.1"/>
</dbReference>
<evidence type="ECO:0000256" key="2">
    <source>
        <dbReference type="ARBA" id="ARBA00022679"/>
    </source>
</evidence>
<dbReference type="PANTHER" id="PTHR12215">
    <property type="entry name" value="PHOSPHOPANTETHEINE TRANSFERASE"/>
    <property type="match status" value="1"/>
</dbReference>
<dbReference type="Gene3D" id="3.90.470.20">
    <property type="entry name" value="4'-phosphopantetheinyl transferase domain"/>
    <property type="match status" value="2"/>
</dbReference>
<dbReference type="Pfam" id="PF22624">
    <property type="entry name" value="AASDHPPT_N"/>
    <property type="match status" value="1"/>
</dbReference>
<evidence type="ECO:0000259" key="4">
    <source>
        <dbReference type="Pfam" id="PF22624"/>
    </source>
</evidence>
<reference evidence="5 6" key="1">
    <citation type="submission" date="2019-09" db="EMBL/GenBank/DDBJ databases">
        <authorList>
            <person name="Li Y."/>
        </authorList>
    </citation>
    <scope>NUCLEOTIDE SEQUENCE [LARGE SCALE GENOMIC DNA]</scope>
    <source>
        <strain evidence="5 6">L3-3HA</strain>
    </source>
</reference>
<dbReference type="InterPro" id="IPR008278">
    <property type="entry name" value="4-PPantetheinyl_Trfase_dom"/>
</dbReference>
<feature type="domain" description="4'-phosphopantetheinyl transferase" evidence="3">
    <location>
        <begin position="161"/>
        <end position="194"/>
    </location>
</feature>
<gene>
    <name evidence="5" type="ORF">FJU30_20845</name>
</gene>
<dbReference type="InterPro" id="IPR050559">
    <property type="entry name" value="P-Pant_transferase_sf"/>
</dbReference>
<evidence type="ECO:0000256" key="1">
    <source>
        <dbReference type="ARBA" id="ARBA00010990"/>
    </source>
</evidence>
<dbReference type="GO" id="GO:0005829">
    <property type="term" value="C:cytosol"/>
    <property type="evidence" value="ECO:0007669"/>
    <property type="project" value="TreeGrafter"/>
</dbReference>
<comment type="caution">
    <text evidence="5">The sequence shown here is derived from an EMBL/GenBank/DDBJ whole genome shotgun (WGS) entry which is preliminary data.</text>
</comment>
<sequence>MRLTDLKPYFTVKSSPFRAQPLSAIKPLAAEDVMVIFAPISLSAVLPTALLSRHERQRCEQFRFLEDRQRFLTCHAIKRVAIGQIMSIPPQELAFCTDSRRKPKLRDNAMFFNLSHSGKWIAVALCANREIGVDVQSTPHNGIELPWGMLRHPDECCSYDMTSFLRIWTLKEAASKCCGKGLTLDFTTLYTQNAGPTGYQCLAGIYRWYACHFKLACGTAISVAAESAWRRLRLVRISQPFTHIIDKTVGRPLAAHQIVCERRR</sequence>
<protein>
    <submittedName>
        <fullName evidence="5">4'-phosphopantetheinyl transferase superfamily protein</fullName>
    </submittedName>
</protein>
<dbReference type="Proteomes" id="UP000335415">
    <property type="component" value="Unassembled WGS sequence"/>
</dbReference>
<dbReference type="GO" id="GO:0019878">
    <property type="term" value="P:lysine biosynthetic process via aminoadipic acid"/>
    <property type="evidence" value="ECO:0007669"/>
    <property type="project" value="TreeGrafter"/>
</dbReference>
<organism evidence="5 6">
    <name type="scientific">Affinibrenneria salicis</name>
    <dbReference type="NCBI Taxonomy" id="2590031"/>
    <lineage>
        <taxon>Bacteria</taxon>
        <taxon>Pseudomonadati</taxon>
        <taxon>Pseudomonadota</taxon>
        <taxon>Gammaproteobacteria</taxon>
        <taxon>Enterobacterales</taxon>
        <taxon>Pectobacteriaceae</taxon>
        <taxon>Affinibrenneria</taxon>
    </lineage>
</organism>
<keyword evidence="6" id="KW-1185">Reference proteome</keyword>
<evidence type="ECO:0000313" key="5">
    <source>
        <dbReference type="EMBL" id="KAA8996657.1"/>
    </source>
</evidence>
<feature type="domain" description="4'-phosphopantetheinyl transferase N-terminal" evidence="4">
    <location>
        <begin position="47"/>
        <end position="124"/>
    </location>
</feature>
<dbReference type="EMBL" id="VYKJ01000013">
    <property type="protein sequence ID" value="KAA8996657.1"/>
    <property type="molecule type" value="Genomic_DNA"/>
</dbReference>
<evidence type="ECO:0000259" key="3">
    <source>
        <dbReference type="Pfam" id="PF01648"/>
    </source>
</evidence>
<dbReference type="GO" id="GO:0000287">
    <property type="term" value="F:magnesium ion binding"/>
    <property type="evidence" value="ECO:0007669"/>
    <property type="project" value="InterPro"/>
</dbReference>
<dbReference type="SUPFAM" id="SSF56214">
    <property type="entry name" value="4'-phosphopantetheinyl transferase"/>
    <property type="match status" value="2"/>
</dbReference>
<evidence type="ECO:0000313" key="6">
    <source>
        <dbReference type="Proteomes" id="UP000335415"/>
    </source>
</evidence>
<comment type="similarity">
    <text evidence="1">Belongs to the P-Pant transferase superfamily. Gsp/Sfp/HetI/AcpT family.</text>
</comment>
<keyword evidence="2 5" id="KW-0808">Transferase</keyword>
<name>A0A5J5FV44_9GAMM</name>
<dbReference type="GO" id="GO:0008897">
    <property type="term" value="F:holo-[acyl-carrier-protein] synthase activity"/>
    <property type="evidence" value="ECO:0007669"/>
    <property type="project" value="InterPro"/>
</dbReference>